<dbReference type="PANTHER" id="PTHR11360:SF315">
    <property type="entry name" value="TRANSPORTER MCH2-RELATED"/>
    <property type="match status" value="1"/>
</dbReference>
<feature type="transmembrane region" description="Helical" evidence="5">
    <location>
        <begin position="159"/>
        <end position="179"/>
    </location>
</feature>
<feature type="domain" description="Major facilitator superfamily (MFS) profile" evidence="6">
    <location>
        <begin position="234"/>
        <end position="454"/>
    </location>
</feature>
<feature type="transmembrane region" description="Helical" evidence="5">
    <location>
        <begin position="325"/>
        <end position="348"/>
    </location>
</feature>
<reference evidence="7 8" key="1">
    <citation type="journal article" date="2018" name="Sci. Rep.">
        <title>Characterisation of pathogen-specific regions and novel effector candidates in Fusarium oxysporum f. sp. cepae.</title>
        <authorList>
            <person name="Armitage A.D."/>
            <person name="Taylor A."/>
            <person name="Sobczyk M.K."/>
            <person name="Baxter L."/>
            <person name="Greenfield B.P."/>
            <person name="Bates H.J."/>
            <person name="Wilson F."/>
            <person name="Jackson A.C."/>
            <person name="Ott S."/>
            <person name="Harrison R.J."/>
            <person name="Clarkson J.P."/>
        </authorList>
    </citation>
    <scope>NUCLEOTIDE SEQUENCE [LARGE SCALE GENOMIC DNA]</scope>
    <source>
        <strain evidence="7 8">Fp_A8</strain>
    </source>
</reference>
<sequence length="454" mass="48927">MEEEVRVTPSSDVEPPRNPSPPDTAPDGGYGWVVTASVAIVNGHSWGISATYSVFLAHYLTESTFPGATALMYATVGSLSIGVTLLISPLVTIMARELGTRPTMLIGAVLQSASLVCASLSNKIWHLFLSQGVLFGIGMGLLFLPSYGIISQWFTKRCALANGIAIAGAGLGGLTYSLAVGAMIRNMSLDWAYRILAIVSVVTNITCTLLIKTRYGVTQARQLAFDTTLLKKTEYLLILGFGAFSTLGYFVLIFTLANYANVIGLDSSQASMIPALFMLGQAIGRPGIGWLSDEFGRLNITFLMTFMTGVLSLVIWVNAKTFGVLILFALVGGLSAGVFWVNAAPVLVQVMGLENLPSSLSILWLAMVIPSTFSEPIALEIYTGTGSYLGAQLFTGFMFIAASLCMLVLRGRQISQDRRNDEGTRMSLEESSNEKLRSGQCTLWALRSIRWEKV</sequence>
<dbReference type="InterPro" id="IPR011701">
    <property type="entry name" value="MFS"/>
</dbReference>
<dbReference type="GO" id="GO:0022857">
    <property type="term" value="F:transmembrane transporter activity"/>
    <property type="evidence" value="ECO:0007669"/>
    <property type="project" value="InterPro"/>
</dbReference>
<feature type="transmembrane region" description="Helical" evidence="5">
    <location>
        <begin position="300"/>
        <end position="319"/>
    </location>
</feature>
<dbReference type="SUPFAM" id="SSF103473">
    <property type="entry name" value="MFS general substrate transporter"/>
    <property type="match status" value="1"/>
</dbReference>
<proteinExistence type="inferred from homology"/>
<evidence type="ECO:0000256" key="4">
    <source>
        <dbReference type="SAM" id="MobiDB-lite"/>
    </source>
</evidence>
<accession>A0A420RK01</accession>
<dbReference type="InterPro" id="IPR036259">
    <property type="entry name" value="MFS_trans_sf"/>
</dbReference>
<feature type="transmembrane region" description="Helical" evidence="5">
    <location>
        <begin position="235"/>
        <end position="257"/>
    </location>
</feature>
<feature type="transmembrane region" description="Helical" evidence="5">
    <location>
        <begin position="388"/>
        <end position="409"/>
    </location>
</feature>
<keyword evidence="5" id="KW-0472">Membrane</keyword>
<dbReference type="Proteomes" id="UP000283569">
    <property type="component" value="Unassembled WGS sequence"/>
</dbReference>
<evidence type="ECO:0000256" key="1">
    <source>
        <dbReference type="ARBA" id="ARBA00004141"/>
    </source>
</evidence>
<feature type="transmembrane region" description="Helical" evidence="5">
    <location>
        <begin position="70"/>
        <end position="91"/>
    </location>
</feature>
<dbReference type="PANTHER" id="PTHR11360">
    <property type="entry name" value="MONOCARBOXYLATE TRANSPORTER"/>
    <property type="match status" value="1"/>
</dbReference>
<feature type="transmembrane region" description="Helical" evidence="5">
    <location>
        <begin position="127"/>
        <end position="147"/>
    </location>
</feature>
<dbReference type="InterPro" id="IPR050327">
    <property type="entry name" value="Proton-linked_MCT"/>
</dbReference>
<evidence type="ECO:0000259" key="6">
    <source>
        <dbReference type="PROSITE" id="PS50850"/>
    </source>
</evidence>
<dbReference type="Gene3D" id="1.20.1250.20">
    <property type="entry name" value="MFS general substrate transporter like domains"/>
    <property type="match status" value="2"/>
</dbReference>
<evidence type="ECO:0000313" key="7">
    <source>
        <dbReference type="EMBL" id="RKL17325.1"/>
    </source>
</evidence>
<keyword evidence="5" id="KW-1133">Transmembrane helix</keyword>
<protein>
    <recommendedName>
        <fullName evidence="6">Major facilitator superfamily (MFS) profile domain-containing protein</fullName>
    </recommendedName>
</protein>
<keyword evidence="5" id="KW-0812">Transmembrane</keyword>
<comment type="subcellular location">
    <subcellularLocation>
        <location evidence="1">Membrane</location>
        <topology evidence="1">Multi-pass membrane protein</topology>
    </subcellularLocation>
</comment>
<dbReference type="Pfam" id="PF07690">
    <property type="entry name" value="MFS_1"/>
    <property type="match status" value="2"/>
</dbReference>
<feature type="region of interest" description="Disordered" evidence="4">
    <location>
        <begin position="1"/>
        <end position="28"/>
    </location>
</feature>
<dbReference type="GO" id="GO:0016020">
    <property type="term" value="C:membrane"/>
    <property type="evidence" value="ECO:0007669"/>
    <property type="project" value="UniProtKB-SubCell"/>
</dbReference>
<evidence type="ECO:0000256" key="3">
    <source>
        <dbReference type="ARBA" id="ARBA00023180"/>
    </source>
</evidence>
<evidence type="ECO:0000256" key="2">
    <source>
        <dbReference type="ARBA" id="ARBA00006727"/>
    </source>
</evidence>
<name>A0A420RK01_GIBIN</name>
<comment type="similarity">
    <text evidence="2">Belongs to the major facilitator superfamily. Monocarboxylate porter (TC 2.A.1.13) family.</text>
</comment>
<evidence type="ECO:0000256" key="5">
    <source>
        <dbReference type="SAM" id="Phobius"/>
    </source>
</evidence>
<dbReference type="InterPro" id="IPR020846">
    <property type="entry name" value="MFS_dom"/>
</dbReference>
<dbReference type="PROSITE" id="PS50850">
    <property type="entry name" value="MFS"/>
    <property type="match status" value="1"/>
</dbReference>
<dbReference type="CDD" id="cd17352">
    <property type="entry name" value="MFS_MCT_SLC16"/>
    <property type="match status" value="1"/>
</dbReference>
<dbReference type="EMBL" id="MRDB01000278">
    <property type="protein sequence ID" value="RKL17325.1"/>
    <property type="molecule type" value="Genomic_DNA"/>
</dbReference>
<evidence type="ECO:0000313" key="8">
    <source>
        <dbReference type="Proteomes" id="UP000283569"/>
    </source>
</evidence>
<feature type="transmembrane region" description="Helical" evidence="5">
    <location>
        <begin position="191"/>
        <end position="211"/>
    </location>
</feature>
<comment type="caution">
    <text evidence="7">The sequence shown here is derived from an EMBL/GenBank/DDBJ whole genome shotgun (WGS) entry which is preliminary data.</text>
</comment>
<organism evidence="7 8">
    <name type="scientific">Gibberella intermedia</name>
    <name type="common">Bulb rot disease fungus</name>
    <name type="synonym">Fusarium proliferatum</name>
    <dbReference type="NCBI Taxonomy" id="948311"/>
    <lineage>
        <taxon>Eukaryota</taxon>
        <taxon>Fungi</taxon>
        <taxon>Dikarya</taxon>
        <taxon>Ascomycota</taxon>
        <taxon>Pezizomycotina</taxon>
        <taxon>Sordariomycetes</taxon>
        <taxon>Hypocreomycetidae</taxon>
        <taxon>Hypocreales</taxon>
        <taxon>Nectriaceae</taxon>
        <taxon>Fusarium</taxon>
        <taxon>Fusarium fujikuroi species complex</taxon>
    </lineage>
</organism>
<gene>
    <name evidence="7" type="ORF">BFJ72_g15297</name>
</gene>
<keyword evidence="3" id="KW-0325">Glycoprotein</keyword>
<dbReference type="AlphaFoldDB" id="A0A420RK01"/>